<feature type="transmembrane region" description="Helical" evidence="6">
    <location>
        <begin position="124"/>
        <end position="142"/>
    </location>
</feature>
<dbReference type="InterPro" id="IPR037185">
    <property type="entry name" value="EmrE-like"/>
</dbReference>
<proteinExistence type="inferred from homology"/>
<evidence type="ECO:0000313" key="9">
    <source>
        <dbReference type="Proteomes" id="UP000245124"/>
    </source>
</evidence>
<keyword evidence="4 6" id="KW-1133">Transmembrane helix</keyword>
<comment type="subcellular location">
    <subcellularLocation>
        <location evidence="1">Membrane</location>
        <topology evidence="1">Multi-pass membrane protein</topology>
    </subcellularLocation>
</comment>
<dbReference type="Gene3D" id="1.10.3730.20">
    <property type="match status" value="1"/>
</dbReference>
<feature type="domain" description="EamA" evidence="7">
    <location>
        <begin position="176"/>
        <end position="309"/>
    </location>
</feature>
<protein>
    <recommendedName>
        <fullName evidence="7">EamA domain-containing protein</fullName>
    </recommendedName>
</protein>
<reference evidence="8 9" key="1">
    <citation type="submission" date="2017-06" db="EMBL/GenBank/DDBJ databases">
        <title>Genome sequencing of cyanobaciteial culture collection at National Institute for Environmental Studies (NIES).</title>
        <authorList>
            <person name="Hirose Y."/>
            <person name="Shimura Y."/>
            <person name="Fujisawa T."/>
            <person name="Nakamura Y."/>
            <person name="Kawachi M."/>
        </authorList>
    </citation>
    <scope>NUCLEOTIDE SEQUENCE [LARGE SCALE GENOMIC DNA]</scope>
    <source>
        <strain evidence="8 9">NIES-4072</strain>
    </source>
</reference>
<evidence type="ECO:0000259" key="7">
    <source>
        <dbReference type="Pfam" id="PF00892"/>
    </source>
</evidence>
<dbReference type="SUPFAM" id="SSF103481">
    <property type="entry name" value="Multidrug resistance efflux transporter EmrE"/>
    <property type="match status" value="2"/>
</dbReference>
<dbReference type="Pfam" id="PF00892">
    <property type="entry name" value="EamA"/>
    <property type="match status" value="2"/>
</dbReference>
<dbReference type="Proteomes" id="UP000245124">
    <property type="component" value="Unassembled WGS sequence"/>
</dbReference>
<dbReference type="AlphaFoldDB" id="A0A2R5FIW7"/>
<feature type="transmembrane region" description="Helical" evidence="6">
    <location>
        <begin position="20"/>
        <end position="43"/>
    </location>
</feature>
<dbReference type="InterPro" id="IPR000620">
    <property type="entry name" value="EamA_dom"/>
</dbReference>
<keyword evidence="5 6" id="KW-0472">Membrane</keyword>
<dbReference type="RefSeq" id="WP_109008656.1">
    <property type="nucleotide sequence ID" value="NZ_BDUD01000001.1"/>
</dbReference>
<dbReference type="InterPro" id="IPR050638">
    <property type="entry name" value="AA-Vitamin_Transporters"/>
</dbReference>
<dbReference type="PANTHER" id="PTHR32322:SF2">
    <property type="entry name" value="EAMA DOMAIN-CONTAINING PROTEIN"/>
    <property type="match status" value="1"/>
</dbReference>
<feature type="transmembrane region" description="Helical" evidence="6">
    <location>
        <begin position="267"/>
        <end position="287"/>
    </location>
</feature>
<evidence type="ECO:0000313" key="8">
    <source>
        <dbReference type="EMBL" id="GBG18692.1"/>
    </source>
</evidence>
<evidence type="ECO:0000256" key="1">
    <source>
        <dbReference type="ARBA" id="ARBA00004141"/>
    </source>
</evidence>
<dbReference type="EMBL" id="BDUD01000001">
    <property type="protein sequence ID" value="GBG18692.1"/>
    <property type="molecule type" value="Genomic_DNA"/>
</dbReference>
<dbReference type="PANTHER" id="PTHR32322">
    <property type="entry name" value="INNER MEMBRANE TRANSPORTER"/>
    <property type="match status" value="1"/>
</dbReference>
<keyword evidence="3 6" id="KW-0812">Transmembrane</keyword>
<feature type="transmembrane region" description="Helical" evidence="6">
    <location>
        <begin position="293"/>
        <end position="310"/>
    </location>
</feature>
<evidence type="ECO:0000256" key="4">
    <source>
        <dbReference type="ARBA" id="ARBA00022989"/>
    </source>
</evidence>
<feature type="domain" description="EamA" evidence="7">
    <location>
        <begin position="21"/>
        <end position="163"/>
    </location>
</feature>
<evidence type="ECO:0000256" key="2">
    <source>
        <dbReference type="ARBA" id="ARBA00007362"/>
    </source>
</evidence>
<evidence type="ECO:0000256" key="5">
    <source>
        <dbReference type="ARBA" id="ARBA00023136"/>
    </source>
</evidence>
<feature type="transmembrane region" description="Helical" evidence="6">
    <location>
        <begin position="55"/>
        <end position="72"/>
    </location>
</feature>
<evidence type="ECO:0000256" key="3">
    <source>
        <dbReference type="ARBA" id="ARBA00022692"/>
    </source>
</evidence>
<name>A0A2R5FIW7_NOSCO</name>
<accession>A0A2R5FIW7</accession>
<comment type="similarity">
    <text evidence="2">Belongs to the EamA transporter family.</text>
</comment>
<feature type="transmembrane region" description="Helical" evidence="6">
    <location>
        <begin position="202"/>
        <end position="226"/>
    </location>
</feature>
<comment type="caution">
    <text evidence="8">The sequence shown here is derived from an EMBL/GenBank/DDBJ whole genome shotgun (WGS) entry which is preliminary data.</text>
</comment>
<dbReference type="OrthoDB" id="528577at2"/>
<keyword evidence="9" id="KW-1185">Reference proteome</keyword>
<evidence type="ECO:0000256" key="6">
    <source>
        <dbReference type="SAM" id="Phobius"/>
    </source>
</evidence>
<feature type="transmembrane region" description="Helical" evidence="6">
    <location>
        <begin position="149"/>
        <end position="169"/>
    </location>
</feature>
<feature type="transmembrane region" description="Helical" evidence="6">
    <location>
        <begin position="238"/>
        <end position="260"/>
    </location>
</feature>
<gene>
    <name evidence="8" type="ORF">NIES4072_23570</name>
</gene>
<feature type="transmembrane region" description="Helical" evidence="6">
    <location>
        <begin position="175"/>
        <end position="195"/>
    </location>
</feature>
<organism evidence="8 9">
    <name type="scientific">Nostoc commune NIES-4072</name>
    <dbReference type="NCBI Taxonomy" id="2005467"/>
    <lineage>
        <taxon>Bacteria</taxon>
        <taxon>Bacillati</taxon>
        <taxon>Cyanobacteriota</taxon>
        <taxon>Cyanophyceae</taxon>
        <taxon>Nostocales</taxon>
        <taxon>Nostocaceae</taxon>
        <taxon>Nostoc</taxon>
    </lineage>
</organism>
<dbReference type="GO" id="GO:0016020">
    <property type="term" value="C:membrane"/>
    <property type="evidence" value="ECO:0007669"/>
    <property type="project" value="UniProtKB-SubCell"/>
</dbReference>
<sequence>MPENQLSLTPENSDKTSKILPIIAVIIALLALSSTAIFIKVAVREMSAVATLFNRLWIATIIFGFWSGINQVRTQITEDKPVLPQQPYPIKEIALLIAVGLVHVLGRLSWTWALTQTGAANANALGSLNPLFTTLGGWLFFNQIFGRKFIIGLILAIIGAIAVGFEDLLRSNNNITGDVVALISSIFYAANFLLIEQISNKFSILTILVWRCAIATTLMIPVVLIFEKQVFPVTLSGWLVIFALGAICEALGHGLIVYSLKNFSSGFISLLLLLNPVIVAILAWILFSENLSIFNLLGLALIVGGIYLAISNKESIQSKVNTHIQSPAEIDPSASSTK</sequence>